<dbReference type="SMART" id="SM00388">
    <property type="entry name" value="HisKA"/>
    <property type="match status" value="1"/>
</dbReference>
<keyword evidence="10" id="KW-0067">ATP-binding</keyword>
<dbReference type="CDD" id="cd00082">
    <property type="entry name" value="HisKA"/>
    <property type="match status" value="1"/>
</dbReference>
<evidence type="ECO:0000256" key="11">
    <source>
        <dbReference type="ARBA" id="ARBA00022989"/>
    </source>
</evidence>
<evidence type="ECO:0000256" key="7">
    <source>
        <dbReference type="ARBA" id="ARBA00022692"/>
    </source>
</evidence>
<dbReference type="EC" id="2.7.13.3" evidence="3"/>
<dbReference type="InterPro" id="IPR036890">
    <property type="entry name" value="HATPase_C_sf"/>
</dbReference>
<gene>
    <name evidence="20" type="ORF">MNBD_GAMMA05-231</name>
</gene>
<dbReference type="Gene3D" id="3.30.565.10">
    <property type="entry name" value="Histidine kinase-like ATPase, C-terminal domain"/>
    <property type="match status" value="1"/>
</dbReference>
<dbReference type="InterPro" id="IPR004358">
    <property type="entry name" value="Sig_transdc_His_kin-like_C"/>
</dbReference>
<keyword evidence="13 15" id="KW-0472">Membrane</keyword>
<evidence type="ECO:0000256" key="9">
    <source>
        <dbReference type="ARBA" id="ARBA00022777"/>
    </source>
</evidence>
<dbReference type="PROSITE" id="PS50109">
    <property type="entry name" value="HIS_KIN"/>
    <property type="match status" value="1"/>
</dbReference>
<dbReference type="PANTHER" id="PTHR45339:SF1">
    <property type="entry name" value="HYBRID SIGNAL TRANSDUCTION HISTIDINE KINASE J"/>
    <property type="match status" value="1"/>
</dbReference>
<proteinExistence type="predicted"/>
<evidence type="ECO:0000256" key="5">
    <source>
        <dbReference type="ARBA" id="ARBA00022553"/>
    </source>
</evidence>
<dbReference type="SMART" id="SM00387">
    <property type="entry name" value="HATPase_c"/>
    <property type="match status" value="1"/>
</dbReference>
<evidence type="ECO:0000256" key="13">
    <source>
        <dbReference type="ARBA" id="ARBA00023136"/>
    </source>
</evidence>
<evidence type="ECO:0000256" key="8">
    <source>
        <dbReference type="ARBA" id="ARBA00022741"/>
    </source>
</evidence>
<dbReference type="CDD" id="cd06225">
    <property type="entry name" value="HAMP"/>
    <property type="match status" value="1"/>
</dbReference>
<dbReference type="GO" id="GO:0000155">
    <property type="term" value="F:phosphorelay sensor kinase activity"/>
    <property type="evidence" value="ECO:0007669"/>
    <property type="project" value="InterPro"/>
</dbReference>
<dbReference type="GO" id="GO:0005886">
    <property type="term" value="C:plasma membrane"/>
    <property type="evidence" value="ECO:0007669"/>
    <property type="project" value="UniProtKB-SubCell"/>
</dbReference>
<evidence type="ECO:0000313" key="20">
    <source>
        <dbReference type="EMBL" id="VAW55062.1"/>
    </source>
</evidence>
<feature type="domain" description="HPt" evidence="19">
    <location>
        <begin position="821"/>
        <end position="914"/>
    </location>
</feature>
<dbReference type="SMART" id="SM00304">
    <property type="entry name" value="HAMP"/>
    <property type="match status" value="1"/>
</dbReference>
<dbReference type="PANTHER" id="PTHR45339">
    <property type="entry name" value="HYBRID SIGNAL TRANSDUCTION HISTIDINE KINASE J"/>
    <property type="match status" value="1"/>
</dbReference>
<dbReference type="SUPFAM" id="SSF55874">
    <property type="entry name" value="ATPase domain of HSP90 chaperone/DNA topoisomerase II/histidine kinase"/>
    <property type="match status" value="1"/>
</dbReference>
<dbReference type="InterPro" id="IPR005467">
    <property type="entry name" value="His_kinase_dom"/>
</dbReference>
<dbReference type="PROSITE" id="PS50110">
    <property type="entry name" value="RESPONSE_REGULATORY"/>
    <property type="match status" value="1"/>
</dbReference>
<evidence type="ECO:0000259" key="18">
    <source>
        <dbReference type="PROSITE" id="PS50885"/>
    </source>
</evidence>
<keyword evidence="11 15" id="KW-1133">Transmembrane helix</keyword>
<evidence type="ECO:0000256" key="10">
    <source>
        <dbReference type="ARBA" id="ARBA00022840"/>
    </source>
</evidence>
<comment type="subcellular location">
    <subcellularLocation>
        <location evidence="2">Cell membrane</location>
        <topology evidence="2">Multi-pass membrane protein</topology>
    </subcellularLocation>
</comment>
<dbReference type="CDD" id="cd17546">
    <property type="entry name" value="REC_hyHK_CKI1_RcsC-like"/>
    <property type="match status" value="1"/>
</dbReference>
<keyword evidence="7 15" id="KW-0812">Transmembrane</keyword>
<evidence type="ECO:0000256" key="2">
    <source>
        <dbReference type="ARBA" id="ARBA00004651"/>
    </source>
</evidence>
<dbReference type="AlphaFoldDB" id="A0A3B0WV76"/>
<feature type="domain" description="HAMP" evidence="18">
    <location>
        <begin position="186"/>
        <end position="238"/>
    </location>
</feature>
<dbReference type="SUPFAM" id="SSF52172">
    <property type="entry name" value="CheY-like"/>
    <property type="match status" value="1"/>
</dbReference>
<feature type="transmembrane region" description="Helical" evidence="15">
    <location>
        <begin position="12"/>
        <end position="31"/>
    </location>
</feature>
<protein>
    <recommendedName>
        <fullName evidence="3">histidine kinase</fullName>
        <ecNumber evidence="3">2.7.13.3</ecNumber>
    </recommendedName>
</protein>
<keyword evidence="12" id="KW-0902">Two-component regulatory system</keyword>
<evidence type="ECO:0000256" key="15">
    <source>
        <dbReference type="SAM" id="Phobius"/>
    </source>
</evidence>
<reference evidence="20" key="1">
    <citation type="submission" date="2018-06" db="EMBL/GenBank/DDBJ databases">
        <authorList>
            <person name="Zhirakovskaya E."/>
        </authorList>
    </citation>
    <scope>NUCLEOTIDE SEQUENCE</scope>
</reference>
<evidence type="ECO:0000256" key="6">
    <source>
        <dbReference type="ARBA" id="ARBA00022679"/>
    </source>
</evidence>
<dbReference type="InterPro" id="IPR003660">
    <property type="entry name" value="HAMP_dom"/>
</dbReference>
<dbReference type="Pfam" id="PF00512">
    <property type="entry name" value="HisKA"/>
    <property type="match status" value="1"/>
</dbReference>
<dbReference type="CDD" id="cd00088">
    <property type="entry name" value="HPT"/>
    <property type="match status" value="1"/>
</dbReference>
<dbReference type="PROSITE" id="PS50885">
    <property type="entry name" value="HAMP"/>
    <property type="match status" value="1"/>
</dbReference>
<dbReference type="SUPFAM" id="SSF47226">
    <property type="entry name" value="Histidine-containing phosphotransfer domain, HPT domain"/>
    <property type="match status" value="1"/>
</dbReference>
<sequence>MNSFGLSKQILIISIFPALLIGIFLSVYFTYDQFSFISDTQKKYGNFIIKQIRPVTELALLNNEFEKLKPILQDIASNDNVNYIRISDTNDQDIIIINSNKNDHDQKFFQLYKLFEKERYSTFKTPVYHSYQLPDKTYFTEVIANIEVKLDTEQATAEKIDRILKGGSITILVLFVFSLFIFKVSRKIISPIKTLTSSVRNITAGDLDSHIDQKSTGEIGVLESCINQMRNELKDSRTDLEIQLNVYTEELQQTLEELEIRNAELDITRSKAIYANNAKSEFLANMSHEIRTPLSGIIGFTELLQGTLLSGQQKDYANTIQKSSKSLLEIINDILDLSKIESGKTEITSSEFNLVDIIEDIVNLLTPAALEKDIELFYRIEEHVPIVIYSDPFRIHQILTNLIGNAIKFTDDGYVYLQITAGEIDQIESSIKFSISDTGIGMNSGDKKKLFKAFTQADTSITRRFGGTGLGLVISRKLTLLMDGEIGFDSTKGEGSTFWFSVPVTPVTIKSTKSELAGKKIAFISNHFIAKQTFKTLFTNAQCTVNDYAIDALTRLNEVETENDIIVVFLSRKEINKNSLSYFDDLAFSKPSLLIASTRSHKKLRNIQKHIFDAAVFTSEKVERIKQKLINSINRKAPESDAKLSIDNTNTDTVIDWSTINVMVVDDNEVNLRLAEIILHKHKTRITTARSGAQALDYASMNSFDIVFMDLHMPGLDGYETTQKIREVTPGKQPVIIALTANALPQEKEKVIKAGMNGILIKPISDAMLQKVINQWVLKESISTSEFKEIKIDTPASIDLNNNANKTIFSIDLAKEFTGDNEELAYELFSMLRAELDDYSQAISIAVRENSIDQLRDAVHKLHGASRCCGTTELKNTSNHIENLINQKIVFDIDKETTQLLTAIQNVTDFQIDS</sequence>
<keyword evidence="14" id="KW-0175">Coiled coil</keyword>
<keyword evidence="8" id="KW-0547">Nucleotide-binding</keyword>
<dbReference type="SMART" id="SM00448">
    <property type="entry name" value="REC"/>
    <property type="match status" value="1"/>
</dbReference>
<organism evidence="20">
    <name type="scientific">hydrothermal vent metagenome</name>
    <dbReference type="NCBI Taxonomy" id="652676"/>
    <lineage>
        <taxon>unclassified sequences</taxon>
        <taxon>metagenomes</taxon>
        <taxon>ecological metagenomes</taxon>
    </lineage>
</organism>
<dbReference type="EMBL" id="UOFE01000046">
    <property type="protein sequence ID" value="VAW55062.1"/>
    <property type="molecule type" value="Genomic_DNA"/>
</dbReference>
<dbReference type="Pfam" id="PF01627">
    <property type="entry name" value="Hpt"/>
    <property type="match status" value="1"/>
</dbReference>
<accession>A0A3B0WV76</accession>
<keyword evidence="6" id="KW-0808">Transferase</keyword>
<dbReference type="PROSITE" id="PS50894">
    <property type="entry name" value="HPT"/>
    <property type="match status" value="1"/>
</dbReference>
<evidence type="ECO:0000259" key="19">
    <source>
        <dbReference type="PROSITE" id="PS50894"/>
    </source>
</evidence>
<dbReference type="Gene3D" id="1.10.287.130">
    <property type="match status" value="1"/>
</dbReference>
<evidence type="ECO:0000259" key="16">
    <source>
        <dbReference type="PROSITE" id="PS50109"/>
    </source>
</evidence>
<dbReference type="CDD" id="cd16922">
    <property type="entry name" value="HATPase_EvgS-ArcB-TorS-like"/>
    <property type="match status" value="1"/>
</dbReference>
<dbReference type="Pfam" id="PF00072">
    <property type="entry name" value="Response_reg"/>
    <property type="match status" value="1"/>
</dbReference>
<dbReference type="Pfam" id="PF00672">
    <property type="entry name" value="HAMP"/>
    <property type="match status" value="1"/>
</dbReference>
<evidence type="ECO:0000259" key="17">
    <source>
        <dbReference type="PROSITE" id="PS50110"/>
    </source>
</evidence>
<dbReference type="Gene3D" id="6.10.340.10">
    <property type="match status" value="1"/>
</dbReference>
<dbReference type="InterPro" id="IPR003594">
    <property type="entry name" value="HATPase_dom"/>
</dbReference>
<feature type="domain" description="Histidine kinase" evidence="16">
    <location>
        <begin position="285"/>
        <end position="506"/>
    </location>
</feature>
<dbReference type="InterPro" id="IPR036097">
    <property type="entry name" value="HisK_dim/P_sf"/>
</dbReference>
<name>A0A3B0WV76_9ZZZZ</name>
<dbReference type="SUPFAM" id="SSF158472">
    <property type="entry name" value="HAMP domain-like"/>
    <property type="match status" value="1"/>
</dbReference>
<dbReference type="PRINTS" id="PR00344">
    <property type="entry name" value="BCTRLSENSOR"/>
</dbReference>
<dbReference type="Gene3D" id="3.40.50.2300">
    <property type="match status" value="1"/>
</dbReference>
<feature type="coiled-coil region" evidence="14">
    <location>
        <begin position="230"/>
        <end position="268"/>
    </location>
</feature>
<evidence type="ECO:0000256" key="12">
    <source>
        <dbReference type="ARBA" id="ARBA00023012"/>
    </source>
</evidence>
<dbReference type="InterPro" id="IPR036641">
    <property type="entry name" value="HPT_dom_sf"/>
</dbReference>
<evidence type="ECO:0000256" key="3">
    <source>
        <dbReference type="ARBA" id="ARBA00012438"/>
    </source>
</evidence>
<dbReference type="GO" id="GO:0005524">
    <property type="term" value="F:ATP binding"/>
    <property type="evidence" value="ECO:0007669"/>
    <property type="project" value="UniProtKB-KW"/>
</dbReference>
<evidence type="ECO:0000256" key="14">
    <source>
        <dbReference type="SAM" id="Coils"/>
    </source>
</evidence>
<dbReference type="FunFam" id="3.30.565.10:FF:000010">
    <property type="entry name" value="Sensor histidine kinase RcsC"/>
    <property type="match status" value="1"/>
</dbReference>
<dbReference type="InterPro" id="IPR008207">
    <property type="entry name" value="Sig_transdc_His_kin_Hpt_dom"/>
</dbReference>
<feature type="transmembrane region" description="Helical" evidence="15">
    <location>
        <begin position="163"/>
        <end position="182"/>
    </location>
</feature>
<keyword evidence="4" id="KW-1003">Cell membrane</keyword>
<dbReference type="InterPro" id="IPR011006">
    <property type="entry name" value="CheY-like_superfamily"/>
</dbReference>
<feature type="domain" description="Response regulatory" evidence="17">
    <location>
        <begin position="661"/>
        <end position="777"/>
    </location>
</feature>
<keyword evidence="5" id="KW-0597">Phosphoprotein</keyword>
<dbReference type="Pfam" id="PF02518">
    <property type="entry name" value="HATPase_c"/>
    <property type="match status" value="1"/>
</dbReference>
<keyword evidence="9 20" id="KW-0418">Kinase</keyword>
<dbReference type="SUPFAM" id="SSF47384">
    <property type="entry name" value="Homodimeric domain of signal transducing histidine kinase"/>
    <property type="match status" value="1"/>
</dbReference>
<comment type="catalytic activity">
    <reaction evidence="1">
        <text>ATP + protein L-histidine = ADP + protein N-phospho-L-histidine.</text>
        <dbReference type="EC" id="2.7.13.3"/>
    </reaction>
</comment>
<evidence type="ECO:0000256" key="4">
    <source>
        <dbReference type="ARBA" id="ARBA00022475"/>
    </source>
</evidence>
<dbReference type="InterPro" id="IPR003661">
    <property type="entry name" value="HisK_dim/P_dom"/>
</dbReference>
<evidence type="ECO:0000256" key="1">
    <source>
        <dbReference type="ARBA" id="ARBA00000085"/>
    </source>
</evidence>
<dbReference type="FunFam" id="1.10.287.130:FF:000003">
    <property type="entry name" value="Histidine kinase"/>
    <property type="match status" value="1"/>
</dbReference>
<dbReference type="InterPro" id="IPR001789">
    <property type="entry name" value="Sig_transdc_resp-reg_receiver"/>
</dbReference>
<dbReference type="Gene3D" id="1.20.120.160">
    <property type="entry name" value="HPT domain"/>
    <property type="match status" value="1"/>
</dbReference>